<keyword evidence="1" id="KW-0812">Transmembrane</keyword>
<dbReference type="Proteomes" id="UP000091820">
    <property type="component" value="Unassembled WGS sequence"/>
</dbReference>
<sequence>MFSDQNAASSNGSEFLSGRRRRAVCNFCGDFYSWLYGTVTTDDLSQMLDAIKNDFNPVVSKVNDALSQQQVMIDVLNKSLTAIKSNFGTISNQTTELKPFSQRVVDHIKSVESEKRVNDQFEVFLSSSLVLNTYLDSISLDMQVINNWYASLKHSLQAQTLDLDLIKRFKMRDLIKEVNDQLPSDLTIPPTWSKLRYMRNNMASIAIRDHSLLVTVSIPIVVKSDKMSYWSIMSVPHSLVVNGEERTKRPYIASELNVNNRVVIMDNTNNRWLSVTGDQTQDCWNQMASICQVHTVWKYYQQSVVRLYDDVAALMVDKQHWLVSILIHQTTMYQSCSSRGMLHSDNTEEVVLKGMNLIQIPPNCEAKIGRLKMRGFQQLGSETRLNMEDNGEALATVKHDSKTLPVVVESIKSTLSILANDTDPGMLDLPHLNETLFQFGEVEYGDLRKKLENLSNIKLLDLTMSNSDRLLTKIKSKEFHWPSCNVTYWIGVTVGGCILILVLGYCIRSKILTPRQATAGGFVGLPLRTLSLPVNGTLLAEKNMTEAIGKVLDDHMKWFNLGHICISLMMLLIMTYCYHRIHHKIYPVLGRLLSLNQIFPQAVNMHHHPGECPITVTILIEVTSILKA</sequence>
<reference evidence="2" key="2">
    <citation type="submission" date="2020-05" db="UniProtKB">
        <authorList>
            <consortium name="EnsemblMetazoa"/>
        </authorList>
    </citation>
    <scope>IDENTIFICATION</scope>
    <source>
        <strain evidence="2">IAEA</strain>
    </source>
</reference>
<keyword evidence="3" id="KW-1185">Reference proteome</keyword>
<feature type="transmembrane region" description="Helical" evidence="1">
    <location>
        <begin position="486"/>
        <end position="507"/>
    </location>
</feature>
<protein>
    <submittedName>
        <fullName evidence="2">Uncharacterized protein</fullName>
    </submittedName>
</protein>
<keyword evidence="1" id="KW-0472">Membrane</keyword>
<evidence type="ECO:0000313" key="3">
    <source>
        <dbReference type="Proteomes" id="UP000091820"/>
    </source>
</evidence>
<accession>A0A1A9WIL8</accession>
<dbReference type="AlphaFoldDB" id="A0A1A9WIL8"/>
<dbReference type="VEuPathDB" id="VectorBase:GBRI021134"/>
<organism evidence="2 3">
    <name type="scientific">Glossina brevipalpis</name>
    <dbReference type="NCBI Taxonomy" id="37001"/>
    <lineage>
        <taxon>Eukaryota</taxon>
        <taxon>Metazoa</taxon>
        <taxon>Ecdysozoa</taxon>
        <taxon>Arthropoda</taxon>
        <taxon>Hexapoda</taxon>
        <taxon>Insecta</taxon>
        <taxon>Pterygota</taxon>
        <taxon>Neoptera</taxon>
        <taxon>Endopterygota</taxon>
        <taxon>Diptera</taxon>
        <taxon>Brachycera</taxon>
        <taxon>Muscomorpha</taxon>
        <taxon>Hippoboscoidea</taxon>
        <taxon>Glossinidae</taxon>
        <taxon>Glossina</taxon>
    </lineage>
</organism>
<proteinExistence type="predicted"/>
<reference evidence="3" key="1">
    <citation type="submission" date="2014-03" db="EMBL/GenBank/DDBJ databases">
        <authorList>
            <person name="Aksoy S."/>
            <person name="Warren W."/>
            <person name="Wilson R.K."/>
        </authorList>
    </citation>
    <scope>NUCLEOTIDE SEQUENCE [LARGE SCALE GENOMIC DNA]</scope>
    <source>
        <strain evidence="3">IAEA</strain>
    </source>
</reference>
<evidence type="ECO:0000256" key="1">
    <source>
        <dbReference type="SAM" id="Phobius"/>
    </source>
</evidence>
<name>A0A1A9WIL8_9MUSC</name>
<keyword evidence="1" id="KW-1133">Transmembrane helix</keyword>
<evidence type="ECO:0000313" key="2">
    <source>
        <dbReference type="EnsemblMetazoa" id="GBRI021134-PA"/>
    </source>
</evidence>
<feature type="transmembrane region" description="Helical" evidence="1">
    <location>
        <begin position="558"/>
        <end position="578"/>
    </location>
</feature>
<dbReference type="EnsemblMetazoa" id="GBRI021134-RA">
    <property type="protein sequence ID" value="GBRI021134-PA"/>
    <property type="gene ID" value="GBRI021134"/>
</dbReference>